<name>A0A1J7JDY5_9PEZI</name>
<dbReference type="InterPro" id="IPR036282">
    <property type="entry name" value="Glutathione-S-Trfase_C_sf"/>
</dbReference>
<accession>A0A1J7JDY5</accession>
<reference evidence="3 4" key="1">
    <citation type="submission" date="2016-10" db="EMBL/GenBank/DDBJ databases">
        <title>Draft genome sequence of Coniochaeta ligniaria NRRL30616, a lignocellulolytic fungus for bioabatement of inhibitors in plant biomass hydrolysates.</title>
        <authorList>
            <consortium name="DOE Joint Genome Institute"/>
            <person name="Jimenez D.J."/>
            <person name="Hector R.E."/>
            <person name="Riley R."/>
            <person name="Sun H."/>
            <person name="Grigoriev I.V."/>
            <person name="Van Elsas J.D."/>
            <person name="Nichols N.N."/>
        </authorList>
    </citation>
    <scope>NUCLEOTIDE SEQUENCE [LARGE SCALE GENOMIC DNA]</scope>
    <source>
        <strain evidence="3 4">NRRL 30616</strain>
    </source>
</reference>
<dbReference type="Proteomes" id="UP000182658">
    <property type="component" value="Unassembled WGS sequence"/>
</dbReference>
<dbReference type="STRING" id="1408157.A0A1J7JDY5"/>
<dbReference type="InParanoid" id="A0A1J7JDY5"/>
<dbReference type="SFLD" id="SFLDS00019">
    <property type="entry name" value="Glutathione_Transferase_(cytos"/>
    <property type="match status" value="1"/>
</dbReference>
<dbReference type="OrthoDB" id="249703at2759"/>
<dbReference type="InterPro" id="IPR040079">
    <property type="entry name" value="Glutathione_S-Trfase"/>
</dbReference>
<gene>
    <name evidence="3" type="ORF">CONLIGDRAFT_697727</name>
</gene>
<evidence type="ECO:0000313" key="4">
    <source>
        <dbReference type="Proteomes" id="UP000182658"/>
    </source>
</evidence>
<dbReference type="Pfam" id="PF13409">
    <property type="entry name" value="GST_N_2"/>
    <property type="match status" value="1"/>
</dbReference>
<dbReference type="GO" id="GO:0005737">
    <property type="term" value="C:cytoplasm"/>
    <property type="evidence" value="ECO:0007669"/>
    <property type="project" value="TreeGrafter"/>
</dbReference>
<dbReference type="EMBL" id="KV875095">
    <property type="protein sequence ID" value="OIW31537.1"/>
    <property type="molecule type" value="Genomic_DNA"/>
</dbReference>
<comment type="similarity">
    <text evidence="1">Belongs to the GST superfamily.</text>
</comment>
<dbReference type="AlphaFoldDB" id="A0A1J7JDY5"/>
<evidence type="ECO:0000259" key="2">
    <source>
        <dbReference type="PROSITE" id="PS50404"/>
    </source>
</evidence>
<dbReference type="InterPro" id="IPR050983">
    <property type="entry name" value="GST_Omega/HSP26"/>
</dbReference>
<organism evidence="3 4">
    <name type="scientific">Coniochaeta ligniaria NRRL 30616</name>
    <dbReference type="NCBI Taxonomy" id="1408157"/>
    <lineage>
        <taxon>Eukaryota</taxon>
        <taxon>Fungi</taxon>
        <taxon>Dikarya</taxon>
        <taxon>Ascomycota</taxon>
        <taxon>Pezizomycotina</taxon>
        <taxon>Sordariomycetes</taxon>
        <taxon>Sordariomycetidae</taxon>
        <taxon>Coniochaetales</taxon>
        <taxon>Coniochaetaceae</taxon>
        <taxon>Coniochaeta</taxon>
    </lineage>
</organism>
<evidence type="ECO:0000313" key="3">
    <source>
        <dbReference type="EMBL" id="OIW31537.1"/>
    </source>
</evidence>
<proteinExistence type="inferred from homology"/>
<dbReference type="Gene3D" id="1.20.1050.10">
    <property type="match status" value="1"/>
</dbReference>
<evidence type="ECO:0000256" key="1">
    <source>
        <dbReference type="ARBA" id="ARBA00007409"/>
    </source>
</evidence>
<sequence length="257" mass="28737">MTYHLYIANKNYSSWSLRPWLLMRTLNIPFEEHLVPFQSSNDGRQPQFSTFSPTCQVPCLHHFPSSPSPTTAPTPQDNPIIVWESLAIIDYLADLHPSLPIWPSLSTPKGLERRAWARSAAAEMHAGFAALRNEMGTNVGLRIEFSSSASSPAVERDLGRLDELWTDGLRRFGGPYLAGPEFGAVDAFFAPVVLRLQTFVGSGRYLLSEESKVYAMTVLELPELRAWVEAALGEPWRVGRLEEGAVRGRRVLEDLRG</sequence>
<dbReference type="CDD" id="cd03043">
    <property type="entry name" value="GST_N_1"/>
    <property type="match status" value="1"/>
</dbReference>
<dbReference type="PANTHER" id="PTHR43968:SF6">
    <property type="entry name" value="GLUTATHIONE S-TRANSFERASE OMEGA"/>
    <property type="match status" value="1"/>
</dbReference>
<feature type="domain" description="GST N-terminal" evidence="2">
    <location>
        <begin position="3"/>
        <end position="100"/>
    </location>
</feature>
<dbReference type="SUPFAM" id="SSF47616">
    <property type="entry name" value="GST C-terminal domain-like"/>
    <property type="match status" value="1"/>
</dbReference>
<dbReference type="SUPFAM" id="SSF52833">
    <property type="entry name" value="Thioredoxin-like"/>
    <property type="match status" value="1"/>
</dbReference>
<dbReference type="PANTHER" id="PTHR43968">
    <property type="match status" value="1"/>
</dbReference>
<dbReference type="PROSITE" id="PS50404">
    <property type="entry name" value="GST_NTER"/>
    <property type="match status" value="1"/>
</dbReference>
<protein>
    <recommendedName>
        <fullName evidence="2">GST N-terminal domain-containing protein</fullName>
    </recommendedName>
</protein>
<dbReference type="InterPro" id="IPR004045">
    <property type="entry name" value="Glutathione_S-Trfase_N"/>
</dbReference>
<keyword evidence="4" id="KW-1185">Reference proteome</keyword>
<dbReference type="Gene3D" id="3.40.30.10">
    <property type="entry name" value="Glutaredoxin"/>
    <property type="match status" value="1"/>
</dbReference>
<dbReference type="InterPro" id="IPR036249">
    <property type="entry name" value="Thioredoxin-like_sf"/>
</dbReference>